<dbReference type="EMBL" id="PYHS01000014">
    <property type="protein sequence ID" value="PSR60236.1"/>
    <property type="molecule type" value="Genomic_DNA"/>
</dbReference>
<dbReference type="GO" id="GO:0031956">
    <property type="term" value="F:medium-chain fatty acid-CoA ligase activity"/>
    <property type="evidence" value="ECO:0007669"/>
    <property type="project" value="TreeGrafter"/>
</dbReference>
<dbReference type="AlphaFoldDB" id="A0A2T2YXI9"/>
<comment type="caution">
    <text evidence="6">The sequence shown here is derived from an EMBL/GenBank/DDBJ whole genome shotgun (WGS) entry which is preliminary data.</text>
</comment>
<dbReference type="Pfam" id="PF13193">
    <property type="entry name" value="AMP-binding_C"/>
    <property type="match status" value="1"/>
</dbReference>
<sequence>MVPLSGCRTRRRACDTTDRDSWCANGLRGTCLRHHGPWTARPAAGEVCSTGCIQTAMVCEEMTAEPEFPTAWATIPGLVSEQARRNGSTVAIVEGRTRRTYAELHAEASRVTRAAMACGVTAGDRVAIWAPNSARWIVTALGLLGAGATLVPIGTRLRGPEAADILRRTRCRGLFTVRGFLGIDYPSLLTDQGVLPDLDFRVVLSDTRTMDSTGVAPEIAHSRRTAADRQTADDVFASAGASGSHRDSAGTGAQSSPAGRRSGSAPTGWRAFLAGGERIPLSEARSRADAVSAEALSDILFTSGTTGTPKGVLATHRQTLAVLDRWASAVTLRHGDRCLLVNPFSHTFGYKAGIVACLLRAATMFPVAVFDPRSAADLMTAERITVLAGPPTVFTDLLAVGRSYPELRLAGTGGTAIPAELIARMRADLGADQVFTAYGLTESIGVVTVCPPGTDIDRTAHTVGKALPGSEIRILGTDGREVPVGTPGRIVVRGPNVMGGYLDDPDATAAAVDPQGWLHTGDVGALDPDGYLRVTDRLADMFIVGGFNVSPAEVEQTLRGFPGIAEVAVVGVPDERLGEVGAAFVVPSGTAPFDADDLLAWCRTRLAGYKIPRTVRILDRLPRTPAGKVHKRRLRCAQ</sequence>
<dbReference type="InterPro" id="IPR042099">
    <property type="entry name" value="ANL_N_sf"/>
</dbReference>
<dbReference type="InterPro" id="IPR025110">
    <property type="entry name" value="AMP-bd_C"/>
</dbReference>
<reference evidence="6 7" key="1">
    <citation type="submission" date="2018-02" db="EMBL/GenBank/DDBJ databases">
        <title>8 Nocardia nova and 1 Nocardia cyriacigeorgica strain used for evolution to TMP-SMX.</title>
        <authorList>
            <person name="Mehta H."/>
            <person name="Weng J."/>
            <person name="Shamoo Y."/>
        </authorList>
    </citation>
    <scope>NUCLEOTIDE SEQUENCE [LARGE SCALE GENOMIC DNA]</scope>
    <source>
        <strain evidence="6 7">ATCC 33727</strain>
    </source>
</reference>
<evidence type="ECO:0000256" key="3">
    <source>
        <dbReference type="SAM" id="MobiDB-lite"/>
    </source>
</evidence>
<evidence type="ECO:0000313" key="7">
    <source>
        <dbReference type="Proteomes" id="UP000241647"/>
    </source>
</evidence>
<dbReference type="GO" id="GO:0006631">
    <property type="term" value="P:fatty acid metabolic process"/>
    <property type="evidence" value="ECO:0007669"/>
    <property type="project" value="TreeGrafter"/>
</dbReference>
<feature type="domain" description="AMP-dependent synthetase/ligase" evidence="4">
    <location>
        <begin position="80"/>
        <end position="502"/>
    </location>
</feature>
<evidence type="ECO:0000259" key="4">
    <source>
        <dbReference type="Pfam" id="PF00501"/>
    </source>
</evidence>
<accession>A0A2T2YXI9</accession>
<feature type="region of interest" description="Disordered" evidence="3">
    <location>
        <begin position="238"/>
        <end position="267"/>
    </location>
</feature>
<comment type="similarity">
    <text evidence="1">Belongs to the ATP-dependent AMP-binding enzyme family.</text>
</comment>
<dbReference type="PANTHER" id="PTHR43201:SF5">
    <property type="entry name" value="MEDIUM-CHAIN ACYL-COA LIGASE ACSF2, MITOCHONDRIAL"/>
    <property type="match status" value="1"/>
</dbReference>
<evidence type="ECO:0000256" key="1">
    <source>
        <dbReference type="ARBA" id="ARBA00006432"/>
    </source>
</evidence>
<dbReference type="InterPro" id="IPR000873">
    <property type="entry name" value="AMP-dep_synth/lig_dom"/>
</dbReference>
<dbReference type="Pfam" id="PF00501">
    <property type="entry name" value="AMP-binding"/>
    <property type="match status" value="1"/>
</dbReference>
<name>A0A2T2YXI9_9NOCA</name>
<feature type="domain" description="AMP-binding enzyme C-terminal" evidence="5">
    <location>
        <begin position="553"/>
        <end position="628"/>
    </location>
</feature>
<protein>
    <submittedName>
        <fullName evidence="6">Fatty acid--CoA ligase</fullName>
    </submittedName>
</protein>
<keyword evidence="2 6" id="KW-0436">Ligase</keyword>
<organism evidence="6 7">
    <name type="scientific">Nocardia nova</name>
    <dbReference type="NCBI Taxonomy" id="37330"/>
    <lineage>
        <taxon>Bacteria</taxon>
        <taxon>Bacillati</taxon>
        <taxon>Actinomycetota</taxon>
        <taxon>Actinomycetes</taxon>
        <taxon>Mycobacteriales</taxon>
        <taxon>Nocardiaceae</taxon>
        <taxon>Nocardia</taxon>
    </lineage>
</organism>
<evidence type="ECO:0000256" key="2">
    <source>
        <dbReference type="ARBA" id="ARBA00022598"/>
    </source>
</evidence>
<evidence type="ECO:0000313" key="6">
    <source>
        <dbReference type="EMBL" id="PSR60236.1"/>
    </source>
</evidence>
<dbReference type="PROSITE" id="PS00455">
    <property type="entry name" value="AMP_BINDING"/>
    <property type="match status" value="1"/>
</dbReference>
<dbReference type="PANTHER" id="PTHR43201">
    <property type="entry name" value="ACYL-COA SYNTHETASE"/>
    <property type="match status" value="1"/>
</dbReference>
<evidence type="ECO:0000259" key="5">
    <source>
        <dbReference type="Pfam" id="PF13193"/>
    </source>
</evidence>
<dbReference type="Proteomes" id="UP000241647">
    <property type="component" value="Unassembled WGS sequence"/>
</dbReference>
<dbReference type="Gene3D" id="3.30.300.30">
    <property type="match status" value="1"/>
</dbReference>
<dbReference type="Gene3D" id="3.40.50.980">
    <property type="match status" value="1"/>
</dbReference>
<dbReference type="SUPFAM" id="SSF56801">
    <property type="entry name" value="Acetyl-CoA synthetase-like"/>
    <property type="match status" value="1"/>
</dbReference>
<dbReference type="InterPro" id="IPR045851">
    <property type="entry name" value="AMP-bd_C_sf"/>
</dbReference>
<proteinExistence type="inferred from homology"/>
<dbReference type="InterPro" id="IPR020845">
    <property type="entry name" value="AMP-binding_CS"/>
</dbReference>
<gene>
    <name evidence="6" type="ORF">C8259_24485</name>
</gene>
<dbReference type="Gene3D" id="3.40.50.12780">
    <property type="entry name" value="N-terminal domain of ligase-like"/>
    <property type="match status" value="1"/>
</dbReference>